<protein>
    <submittedName>
        <fullName evidence="1">Uncharacterized protein</fullName>
    </submittedName>
</protein>
<name>A0A2C9JRS3_BIOGL</name>
<sequence length="370" mass="42925">MWFNQNGREMFLPVLEGQHRPYLKRVQNSRGKRCRNPPSLQYSPPRNEYHAIEDVLRKRRMKDTMRKPRKRDAKDKIASGIPCKIKETDVNDELNPLKQEMVDIKPEDNTQPKTLASFECKHNPGHSVFVEVTDFCTNHLPYAYQHKEMVELIDTLAKLTVKIEVKTVMEEMNSSSEIVLGSGKVDEVFFRTQKDGSCKCVCETCRTKKRERWGEIRILTSAQFAYNDSDAKEINCIFFYDDESRKDQCKYLSGDNIVVLNKEKDICMFMCVTCDIDFLKTLDTLLDTFVANWRAAFDKYVSTVRWEETKLCVIVSHPHGCIKHVSIGKFLGNEEHMKRIRYDTPTCPGSIGAFVLVPDFDVQDELVLHN</sequence>
<dbReference type="VEuPathDB" id="VectorBase:BGLB007012"/>
<accession>A0A2C9JRS3</accession>
<reference evidence="1" key="1">
    <citation type="submission" date="2020-05" db="UniProtKB">
        <authorList>
            <consortium name="EnsemblMetazoa"/>
        </authorList>
    </citation>
    <scope>IDENTIFICATION</scope>
    <source>
        <strain evidence="1">BB02</strain>
    </source>
</reference>
<dbReference type="AlphaFoldDB" id="A0A2C9JRS3"/>
<gene>
    <name evidence="1" type="primary">106065407</name>
</gene>
<proteinExistence type="predicted"/>
<organism evidence="1 2">
    <name type="scientific">Biomphalaria glabrata</name>
    <name type="common">Bloodfluke planorb</name>
    <name type="synonym">Freshwater snail</name>
    <dbReference type="NCBI Taxonomy" id="6526"/>
    <lineage>
        <taxon>Eukaryota</taxon>
        <taxon>Metazoa</taxon>
        <taxon>Spiralia</taxon>
        <taxon>Lophotrochozoa</taxon>
        <taxon>Mollusca</taxon>
        <taxon>Gastropoda</taxon>
        <taxon>Heterobranchia</taxon>
        <taxon>Euthyneura</taxon>
        <taxon>Panpulmonata</taxon>
        <taxon>Hygrophila</taxon>
        <taxon>Lymnaeoidea</taxon>
        <taxon>Planorbidae</taxon>
        <taxon>Biomphalaria</taxon>
    </lineage>
</organism>
<evidence type="ECO:0000313" key="1">
    <source>
        <dbReference type="EnsemblMetazoa" id="BGLB007012-PG"/>
    </source>
</evidence>
<evidence type="ECO:0000313" key="2">
    <source>
        <dbReference type="Proteomes" id="UP000076420"/>
    </source>
</evidence>
<dbReference type="VEuPathDB" id="VectorBase:BGLAX_042517"/>
<dbReference type="EnsemblMetazoa" id="BGLB007012-RG">
    <property type="protein sequence ID" value="BGLB007012-PG"/>
    <property type="gene ID" value="BGLB007012"/>
</dbReference>
<dbReference type="KEGG" id="bgt:106065407"/>
<dbReference type="Proteomes" id="UP000076420">
    <property type="component" value="Unassembled WGS sequence"/>
</dbReference>